<evidence type="ECO:0000313" key="6">
    <source>
        <dbReference type="EMBL" id="RCN29843.1"/>
    </source>
</evidence>
<dbReference type="GO" id="GO:0055078">
    <property type="term" value="P:sodium ion homeostasis"/>
    <property type="evidence" value="ECO:0007669"/>
    <property type="project" value="TreeGrafter"/>
</dbReference>
<sequence>MAALLKKFRIEATDLHVINTFGRPPSRDTMSAFDQYVSSFKEDGSAQQGLISQEELQTFRGKTNRYLRTGELLQEHSREADLVVV</sequence>
<comment type="subcellular location">
    <subcellularLocation>
        <location evidence="1">Membrane</location>
        <topology evidence="1">Multi-pass membrane protein</topology>
    </subcellularLocation>
</comment>
<dbReference type="GO" id="GO:0016020">
    <property type="term" value="C:membrane"/>
    <property type="evidence" value="ECO:0007669"/>
    <property type="project" value="UniProtKB-SubCell"/>
</dbReference>
<proteinExistence type="predicted"/>
<dbReference type="EMBL" id="JOJR01001759">
    <property type="protein sequence ID" value="RCN29843.1"/>
    <property type="molecule type" value="Genomic_DNA"/>
</dbReference>
<dbReference type="AlphaFoldDB" id="A0A368FCJ4"/>
<evidence type="ECO:0000256" key="1">
    <source>
        <dbReference type="ARBA" id="ARBA00004141"/>
    </source>
</evidence>
<keyword evidence="2" id="KW-0812">Transmembrane</keyword>
<keyword evidence="7" id="KW-1185">Reference proteome</keyword>
<evidence type="ECO:0000256" key="3">
    <source>
        <dbReference type="ARBA" id="ARBA00022989"/>
    </source>
</evidence>
<dbReference type="GO" id="GO:0055064">
    <property type="term" value="P:chloride ion homeostasis"/>
    <property type="evidence" value="ECO:0007669"/>
    <property type="project" value="TreeGrafter"/>
</dbReference>
<dbReference type="InterPro" id="IPR018491">
    <property type="entry name" value="SLC12_C"/>
</dbReference>
<organism evidence="6 7">
    <name type="scientific">Ancylostoma caninum</name>
    <name type="common">Dog hookworm</name>
    <dbReference type="NCBI Taxonomy" id="29170"/>
    <lineage>
        <taxon>Eukaryota</taxon>
        <taxon>Metazoa</taxon>
        <taxon>Ecdysozoa</taxon>
        <taxon>Nematoda</taxon>
        <taxon>Chromadorea</taxon>
        <taxon>Rhabditida</taxon>
        <taxon>Rhabditina</taxon>
        <taxon>Rhabditomorpha</taxon>
        <taxon>Strongyloidea</taxon>
        <taxon>Ancylostomatidae</taxon>
        <taxon>Ancylostomatinae</taxon>
        <taxon>Ancylostoma</taxon>
    </lineage>
</organism>
<dbReference type="Pfam" id="PF03522">
    <property type="entry name" value="SLC12"/>
    <property type="match status" value="1"/>
</dbReference>
<accession>A0A368FCJ4</accession>
<evidence type="ECO:0000259" key="5">
    <source>
        <dbReference type="Pfam" id="PF03522"/>
    </source>
</evidence>
<dbReference type="PANTHER" id="PTHR11827:SF7">
    <property type="entry name" value="SOLUTE CARRIER FAMILY 12 PROTEIN B0303.11"/>
    <property type="match status" value="1"/>
</dbReference>
<dbReference type="GO" id="GO:1990573">
    <property type="term" value="P:potassium ion import across plasma membrane"/>
    <property type="evidence" value="ECO:0007669"/>
    <property type="project" value="TreeGrafter"/>
</dbReference>
<dbReference type="Proteomes" id="UP000252519">
    <property type="component" value="Unassembled WGS sequence"/>
</dbReference>
<comment type="caution">
    <text evidence="6">The sequence shown here is derived from an EMBL/GenBank/DDBJ whole genome shotgun (WGS) entry which is preliminary data.</text>
</comment>
<dbReference type="InterPro" id="IPR004842">
    <property type="entry name" value="SLC12A_fam"/>
</dbReference>
<feature type="domain" description="SLC12A transporter C-terminal" evidence="5">
    <location>
        <begin position="1"/>
        <end position="85"/>
    </location>
</feature>
<evidence type="ECO:0000256" key="2">
    <source>
        <dbReference type="ARBA" id="ARBA00022692"/>
    </source>
</evidence>
<dbReference type="OrthoDB" id="2020542at2759"/>
<evidence type="ECO:0000313" key="7">
    <source>
        <dbReference type="Proteomes" id="UP000252519"/>
    </source>
</evidence>
<gene>
    <name evidence="6" type="ORF">ANCCAN_24396</name>
</gene>
<protein>
    <recommendedName>
        <fullName evidence="5">SLC12A transporter C-terminal domain-containing protein</fullName>
    </recommendedName>
</protein>
<dbReference type="STRING" id="29170.A0A368FCJ4"/>
<name>A0A368FCJ4_ANCCA</name>
<dbReference type="PANTHER" id="PTHR11827">
    <property type="entry name" value="SOLUTE CARRIER FAMILY 12, CATION COTRANSPORTERS"/>
    <property type="match status" value="1"/>
</dbReference>
<keyword evidence="3" id="KW-1133">Transmembrane helix</keyword>
<evidence type="ECO:0000256" key="4">
    <source>
        <dbReference type="ARBA" id="ARBA00023136"/>
    </source>
</evidence>
<reference evidence="6 7" key="1">
    <citation type="submission" date="2014-10" db="EMBL/GenBank/DDBJ databases">
        <title>Draft genome of the hookworm Ancylostoma caninum.</title>
        <authorList>
            <person name="Mitreva M."/>
        </authorList>
    </citation>
    <scope>NUCLEOTIDE SEQUENCE [LARGE SCALE GENOMIC DNA]</scope>
    <source>
        <strain evidence="6 7">Baltimore</strain>
    </source>
</reference>
<dbReference type="GO" id="GO:0055075">
    <property type="term" value="P:potassium ion homeostasis"/>
    <property type="evidence" value="ECO:0007669"/>
    <property type="project" value="TreeGrafter"/>
</dbReference>
<dbReference type="GO" id="GO:0008511">
    <property type="term" value="F:sodium:potassium:chloride symporter activity"/>
    <property type="evidence" value="ECO:0007669"/>
    <property type="project" value="TreeGrafter"/>
</dbReference>
<keyword evidence="4" id="KW-0472">Membrane</keyword>
<dbReference type="GO" id="GO:0006884">
    <property type="term" value="P:cell volume homeostasis"/>
    <property type="evidence" value="ECO:0007669"/>
    <property type="project" value="TreeGrafter"/>
</dbReference>